<organism evidence="1">
    <name type="scientific">uncultured Caudovirales phage</name>
    <dbReference type="NCBI Taxonomy" id="2100421"/>
    <lineage>
        <taxon>Viruses</taxon>
        <taxon>Duplodnaviria</taxon>
        <taxon>Heunggongvirae</taxon>
        <taxon>Uroviricota</taxon>
        <taxon>Caudoviricetes</taxon>
        <taxon>Peduoviridae</taxon>
        <taxon>Maltschvirus</taxon>
        <taxon>Maltschvirus maltsch</taxon>
    </lineage>
</organism>
<sequence>MSKHINIIGDFLMEENNYELFYELTDDDEDKIKLLREYSIKLAEYVEDNL</sequence>
<evidence type="ECO:0000313" key="6">
    <source>
        <dbReference type="EMBL" id="CAB5227574.1"/>
    </source>
</evidence>
<dbReference type="EMBL" id="LR797362">
    <property type="protein sequence ID" value="CAB4210809.1"/>
    <property type="molecule type" value="Genomic_DNA"/>
</dbReference>
<evidence type="ECO:0000313" key="3">
    <source>
        <dbReference type="EMBL" id="CAB4181375.1"/>
    </source>
</evidence>
<name>A0A6J5PIX3_9CAUD</name>
<dbReference type="EMBL" id="LR796840">
    <property type="protein sequence ID" value="CAB4169115.1"/>
    <property type="molecule type" value="Genomic_DNA"/>
</dbReference>
<accession>A0A6J5PIX3</accession>
<reference evidence="1" key="1">
    <citation type="submission" date="2020-05" db="EMBL/GenBank/DDBJ databases">
        <authorList>
            <person name="Chiriac C."/>
            <person name="Salcher M."/>
            <person name="Ghai R."/>
            <person name="Kavagutti S V."/>
        </authorList>
    </citation>
    <scope>NUCLEOTIDE SEQUENCE</scope>
</reference>
<gene>
    <name evidence="3" type="ORF">UFOVP1074_57</name>
    <name evidence="4" type="ORF">UFOVP1310_24</name>
    <name evidence="5" type="ORF">UFOVP1424_48</name>
    <name evidence="6" type="ORF">UFOVP1521_48</name>
    <name evidence="1" type="ORF">UFOVP899_47</name>
    <name evidence="2" type="ORF">UFOVP987_46</name>
</gene>
<evidence type="ECO:0000313" key="2">
    <source>
        <dbReference type="EMBL" id="CAB4176627.1"/>
    </source>
</evidence>
<dbReference type="EMBL" id="LR797262">
    <property type="protein sequence ID" value="CAB4197838.1"/>
    <property type="molecule type" value="Genomic_DNA"/>
</dbReference>
<proteinExistence type="predicted"/>
<dbReference type="EMBL" id="LR797006">
    <property type="protein sequence ID" value="CAB4181375.1"/>
    <property type="molecule type" value="Genomic_DNA"/>
</dbReference>
<dbReference type="EMBL" id="LR798374">
    <property type="protein sequence ID" value="CAB5227574.1"/>
    <property type="molecule type" value="Genomic_DNA"/>
</dbReference>
<dbReference type="EMBL" id="LR796935">
    <property type="protein sequence ID" value="CAB4176627.1"/>
    <property type="molecule type" value="Genomic_DNA"/>
</dbReference>
<evidence type="ECO:0000313" key="5">
    <source>
        <dbReference type="EMBL" id="CAB4210809.1"/>
    </source>
</evidence>
<evidence type="ECO:0000313" key="1">
    <source>
        <dbReference type="EMBL" id="CAB4169115.1"/>
    </source>
</evidence>
<protein>
    <submittedName>
        <fullName evidence="1">Uncharacterized protein</fullName>
    </submittedName>
</protein>
<evidence type="ECO:0000313" key="4">
    <source>
        <dbReference type="EMBL" id="CAB4197838.1"/>
    </source>
</evidence>